<protein>
    <submittedName>
        <fullName evidence="1">Uncharacterized protein</fullName>
    </submittedName>
</protein>
<sequence>MQHPSKQAYSFPMRTVIITSCTNRKRLDGLPPVVLNDECYSSIAAMAKAWKGQIDKRPTTLKASSLYVGRSVSDARRVATKLAAKLMFASTGLGLIEGDRRCPPYNLTVAQDPNSIIPHLEKLGVRSSDWWEAVNVTQSKGGALADLVSQPDIDLVLIALSSNYVQLIGKDLGKVRDTQIDKLRIFTSRPGIEMLPSHLRRIAMPYDERLETSTLPGTRNDFPQRALRHFIEILELSSAPAEIARKSVSAAMDVLSLAKTTIRRRASDSEIAYMLECVWADYQGSSTRLLRYLRDDALVSCEQSRFRRIWQDIKGQDSIESKA</sequence>
<name>A0A1Y6JQD8_PSEVI</name>
<proteinExistence type="predicted"/>
<dbReference type="Proteomes" id="UP000196842">
    <property type="component" value="Chromosome I"/>
</dbReference>
<reference evidence="1 2" key="1">
    <citation type="submission" date="2017-05" db="EMBL/GenBank/DDBJ databases">
        <authorList>
            <person name="Song R."/>
            <person name="Chenine A.L."/>
            <person name="Ruprecht R.M."/>
        </authorList>
    </citation>
    <scope>NUCLEOTIDE SEQUENCE [LARGE SCALE GENOMIC DNA]</scope>
    <source>
        <strain evidence="1 2">CFBP 1590</strain>
    </source>
</reference>
<dbReference type="EMBL" id="LT855380">
    <property type="protein sequence ID" value="SMS10523.1"/>
    <property type="molecule type" value="Genomic_DNA"/>
</dbReference>
<evidence type="ECO:0000313" key="2">
    <source>
        <dbReference type="Proteomes" id="UP000196842"/>
    </source>
</evidence>
<accession>A0A1Y6JQD8</accession>
<gene>
    <name evidence="1" type="ORF">CFBP1590__2937</name>
</gene>
<evidence type="ECO:0000313" key="1">
    <source>
        <dbReference type="EMBL" id="SMS10523.1"/>
    </source>
</evidence>
<dbReference type="AlphaFoldDB" id="A0A1Y6JQD8"/>
<organism evidence="1 2">
    <name type="scientific">Pseudomonas viridiflava</name>
    <name type="common">Phytomonas viridiflava</name>
    <dbReference type="NCBI Taxonomy" id="33069"/>
    <lineage>
        <taxon>Bacteria</taxon>
        <taxon>Pseudomonadati</taxon>
        <taxon>Pseudomonadota</taxon>
        <taxon>Gammaproteobacteria</taxon>
        <taxon>Pseudomonadales</taxon>
        <taxon>Pseudomonadaceae</taxon>
        <taxon>Pseudomonas</taxon>
    </lineage>
</organism>
<dbReference type="KEGG" id="pvd:CFBP1590__2937"/>